<evidence type="ECO:0000313" key="2">
    <source>
        <dbReference type="EMBL" id="TFD97309.1"/>
    </source>
</evidence>
<dbReference type="SUPFAM" id="SSF101898">
    <property type="entry name" value="NHL repeat"/>
    <property type="match status" value="1"/>
</dbReference>
<dbReference type="AlphaFoldDB" id="A0A4Y8L3Q6"/>
<dbReference type="Gene3D" id="2.60.40.10">
    <property type="entry name" value="Immunoglobulins"/>
    <property type="match status" value="1"/>
</dbReference>
<evidence type="ECO:0000259" key="1">
    <source>
        <dbReference type="PROSITE" id="PS50093"/>
    </source>
</evidence>
<dbReference type="InterPro" id="IPR013783">
    <property type="entry name" value="Ig-like_fold"/>
</dbReference>
<dbReference type="OrthoDB" id="993841at2"/>
<dbReference type="Pfam" id="PF18911">
    <property type="entry name" value="PKD_4"/>
    <property type="match status" value="1"/>
</dbReference>
<dbReference type="CDD" id="cd00146">
    <property type="entry name" value="PKD"/>
    <property type="match status" value="1"/>
</dbReference>
<dbReference type="Proteomes" id="UP000297861">
    <property type="component" value="Unassembled WGS sequence"/>
</dbReference>
<gene>
    <name evidence="2" type="ORF">E2605_06470</name>
</gene>
<organism evidence="2 3">
    <name type="scientific">Dysgonomonas capnocytophagoides</name>
    <dbReference type="NCBI Taxonomy" id="45254"/>
    <lineage>
        <taxon>Bacteria</taxon>
        <taxon>Pseudomonadati</taxon>
        <taxon>Bacteroidota</taxon>
        <taxon>Bacteroidia</taxon>
        <taxon>Bacteroidales</taxon>
        <taxon>Dysgonomonadaceae</taxon>
        <taxon>Dysgonomonas</taxon>
    </lineage>
</organism>
<dbReference type="EMBL" id="SOML01000003">
    <property type="protein sequence ID" value="TFD97309.1"/>
    <property type="molecule type" value="Genomic_DNA"/>
</dbReference>
<dbReference type="InterPro" id="IPR035986">
    <property type="entry name" value="PKD_dom_sf"/>
</dbReference>
<evidence type="ECO:0000313" key="3">
    <source>
        <dbReference type="Proteomes" id="UP000297861"/>
    </source>
</evidence>
<sequence>MTGQKMKRIILLAIIAIAFLQGQAQKEMNWWYFGSNAGLNFNSMKTAISTTGISTTNLPTPVTGSLNTWEGCFSISDINGNFLMASDGMTVYNKNNAIMDNGTGLLGHNSAAQSGIVVPFPGSEYKFYILSVDYGSGTNGISYSIVDLSLNGGLGKVITKNISLLKTGYTYENIAAVSHSNGTDYWIIHQKGTTFYVWKLSASGFSAPQTYTFPLATCGTSGEALAGKLTFSSDNTKLISCLYLCNSITTASFDPSTGVVSDAKQRTGLAWAYGAEFSPSGEYIYIGSLSYNTYKAKYNDFRSGAALSSLGLTVDNLQIGPDKRIYGIKRSTRELYVIMDPDNGGTDVRVFSNYLLTNAGIGLPTFMASFFNAKAKEKSFVCTDNDFRYTVEINMSGAASDQPTKLIWDFGDGSTPATQNIVASQTTYKQTHNYTLTGKYTVTITPYKANGTALSPVTFPANVVDCVFKTNRMIRTDLQNTAIKATNR</sequence>
<proteinExistence type="predicted"/>
<dbReference type="SUPFAM" id="SSF49299">
    <property type="entry name" value="PKD domain"/>
    <property type="match status" value="1"/>
</dbReference>
<comment type="caution">
    <text evidence="2">The sequence shown here is derived from an EMBL/GenBank/DDBJ whole genome shotgun (WGS) entry which is preliminary data.</text>
</comment>
<name>A0A4Y8L3Q6_9BACT</name>
<accession>A0A4Y8L3Q6</accession>
<protein>
    <submittedName>
        <fullName evidence="2">PKD domain-containing protein</fullName>
    </submittedName>
</protein>
<dbReference type="PROSITE" id="PS50093">
    <property type="entry name" value="PKD"/>
    <property type="match status" value="1"/>
</dbReference>
<keyword evidence="3" id="KW-1185">Reference proteome</keyword>
<feature type="domain" description="PKD" evidence="1">
    <location>
        <begin position="376"/>
        <end position="445"/>
    </location>
</feature>
<dbReference type="InterPro" id="IPR000601">
    <property type="entry name" value="PKD_dom"/>
</dbReference>
<reference evidence="2 3" key="1">
    <citation type="submission" date="2019-03" db="EMBL/GenBank/DDBJ databases">
        <title>San Antonio Military Medical Center submission to MRSN (WRAIR), pending publication.</title>
        <authorList>
            <person name="Blyth D.M."/>
            <person name="Mccarthy S.L."/>
            <person name="Schall S.E."/>
            <person name="Stam J.A."/>
            <person name="Ong A.C."/>
            <person name="Mcgann P.T."/>
        </authorList>
    </citation>
    <scope>NUCLEOTIDE SEQUENCE [LARGE SCALE GENOMIC DNA]</scope>
    <source>
        <strain evidence="2 3">MRSN571793</strain>
    </source>
</reference>